<dbReference type="EMBL" id="CM056820">
    <property type="protein sequence ID" value="KAJ8615479.1"/>
    <property type="molecule type" value="Genomic_DNA"/>
</dbReference>
<dbReference type="Proteomes" id="UP001234297">
    <property type="component" value="Chromosome 12"/>
</dbReference>
<gene>
    <name evidence="1" type="ORF">MRB53_034851</name>
</gene>
<proteinExistence type="predicted"/>
<evidence type="ECO:0000313" key="2">
    <source>
        <dbReference type="Proteomes" id="UP001234297"/>
    </source>
</evidence>
<comment type="caution">
    <text evidence="1">The sequence shown here is derived from an EMBL/GenBank/DDBJ whole genome shotgun (WGS) entry which is preliminary data.</text>
</comment>
<name>A0ACC2K385_PERAE</name>
<evidence type="ECO:0000313" key="1">
    <source>
        <dbReference type="EMBL" id="KAJ8615479.1"/>
    </source>
</evidence>
<keyword evidence="2" id="KW-1185">Reference proteome</keyword>
<protein>
    <submittedName>
        <fullName evidence="1">Uncharacterized protein</fullName>
    </submittedName>
</protein>
<reference evidence="1 2" key="1">
    <citation type="journal article" date="2022" name="Hortic Res">
        <title>A haplotype resolved chromosomal level avocado genome allows analysis of novel avocado genes.</title>
        <authorList>
            <person name="Nath O."/>
            <person name="Fletcher S.J."/>
            <person name="Hayward A."/>
            <person name="Shaw L.M."/>
            <person name="Masouleh A.K."/>
            <person name="Furtado A."/>
            <person name="Henry R.J."/>
            <person name="Mitter N."/>
        </authorList>
    </citation>
    <scope>NUCLEOTIDE SEQUENCE [LARGE SCALE GENOMIC DNA]</scope>
    <source>
        <strain evidence="2">cv. Hass</strain>
    </source>
</reference>
<organism evidence="1 2">
    <name type="scientific">Persea americana</name>
    <name type="common">Avocado</name>
    <dbReference type="NCBI Taxonomy" id="3435"/>
    <lineage>
        <taxon>Eukaryota</taxon>
        <taxon>Viridiplantae</taxon>
        <taxon>Streptophyta</taxon>
        <taxon>Embryophyta</taxon>
        <taxon>Tracheophyta</taxon>
        <taxon>Spermatophyta</taxon>
        <taxon>Magnoliopsida</taxon>
        <taxon>Magnoliidae</taxon>
        <taxon>Laurales</taxon>
        <taxon>Lauraceae</taxon>
        <taxon>Persea</taxon>
    </lineage>
</organism>
<sequence>MEIGFGGDEKVGLFTRCMRWVEAFFLCAIESIAGVPKKVKKIGQDDPRRIIHSFKVGFALSLVSLFYYCRPLFGGFGTSAMWAVMTVVVVFEYTVGATLGKGLNRAFATLLAGALGVGAHHLASLSGKREEPIILGAFVFLIAVSSTFARFFPGIKARYDYGVLIFILTFSLVTVSGYRVNDLVEMAHQRLSTIAIGSSTCVFISIFVCPVWAGEELQEQVALNIEKLAKFLEGFGAECFNKEEEREKADVAKVDKSFLQAYKSILNSKSSEEALANLARWEPGHGRFRFRHPWDHYLKIGALACQCACSMDALYSCISSKIQTPVEFQERIKDACTKMSSESGKALTELALAIRIMMKPVAAAAHVASAKTAAANLKATLKITSSEITVILEILPAATIASVLVEIVAQTEKLAEAVDELGRKAKFKNPATVTERMPSFHRIKPLSDDVHGPHVLITVLGSNSDSPENAGLREPRKYGHVDMGRSPAALRHLSVAAGDRQSFLDIARQSPLSELAEDLSYYEGIMASPL</sequence>
<accession>A0ACC2K385</accession>